<proteinExistence type="inferred from homology"/>
<dbReference type="PANTHER" id="PTHR45987">
    <property type="entry name" value="39S RIBOSOMAL PROTEIN L12"/>
    <property type="match status" value="1"/>
</dbReference>
<dbReference type="NCBIfam" id="TIGR00855">
    <property type="entry name" value="L12"/>
    <property type="match status" value="1"/>
</dbReference>
<comment type="subunit">
    <text evidence="4">Homodimer. Part of the ribosomal stalk of the 50S ribosomal subunit. Forms a multimeric L10(L12)X complex, where L10 forms an elongated spine to which 2 to 4 L12 dimers bind in a sequential fashion. Binds GTP-bound translation factors.</text>
</comment>
<dbReference type="EMBL" id="RAHJ01000018">
    <property type="protein sequence ID" value="RJX67763.1"/>
    <property type="molecule type" value="Genomic_DNA"/>
</dbReference>
<evidence type="ECO:0000259" key="5">
    <source>
        <dbReference type="Pfam" id="PF00542"/>
    </source>
</evidence>
<gene>
    <name evidence="4" type="primary">rplL</name>
    <name evidence="7" type="ORF">D6858_07155</name>
</gene>
<dbReference type="Pfam" id="PF16320">
    <property type="entry name" value="Ribosomal_L12_N"/>
    <property type="match status" value="1"/>
</dbReference>
<dbReference type="GO" id="GO:0005737">
    <property type="term" value="C:cytoplasm"/>
    <property type="evidence" value="ECO:0007669"/>
    <property type="project" value="UniProtKB-ARBA"/>
</dbReference>
<evidence type="ECO:0000259" key="6">
    <source>
        <dbReference type="Pfam" id="PF16320"/>
    </source>
</evidence>
<reference evidence="7 8" key="1">
    <citation type="submission" date="2018-09" db="EMBL/GenBank/DDBJ databases">
        <title>Altererythrobacter sp.Ery1 and Ery12, the genome sequencing of novel strains in genus Alterythrobacter.</title>
        <authorList>
            <person name="Cheng H."/>
            <person name="Wu Y.-H."/>
            <person name="Fang C."/>
            <person name="Xu X.-W."/>
        </authorList>
    </citation>
    <scope>NUCLEOTIDE SEQUENCE [LARGE SCALE GENOMIC DNA]</scope>
    <source>
        <strain evidence="7 8">Ery12</strain>
    </source>
</reference>
<dbReference type="AlphaFoldDB" id="A0A419R1Z8"/>
<dbReference type="HAMAP" id="MF_00368">
    <property type="entry name" value="Ribosomal_bL12"/>
    <property type="match status" value="1"/>
</dbReference>
<evidence type="ECO:0000313" key="7">
    <source>
        <dbReference type="EMBL" id="RJX67763.1"/>
    </source>
</evidence>
<dbReference type="CDD" id="cd00387">
    <property type="entry name" value="Ribosomal_L7_L12"/>
    <property type="match status" value="1"/>
</dbReference>
<dbReference type="OrthoDB" id="9811748at2"/>
<dbReference type="InterPro" id="IPR013823">
    <property type="entry name" value="Ribosomal_bL12_C"/>
</dbReference>
<dbReference type="InterPro" id="IPR014719">
    <property type="entry name" value="Ribosomal_bL12_C/ClpS-like"/>
</dbReference>
<dbReference type="RefSeq" id="WP_102153832.1">
    <property type="nucleotide sequence ID" value="NZ_DATCMS010000004.1"/>
</dbReference>
<dbReference type="SUPFAM" id="SSF54736">
    <property type="entry name" value="ClpS-like"/>
    <property type="match status" value="1"/>
</dbReference>
<comment type="similarity">
    <text evidence="1 4">Belongs to the bacterial ribosomal protein bL12 family.</text>
</comment>
<dbReference type="InterPro" id="IPR008932">
    <property type="entry name" value="Ribosomal_bL12_oligo"/>
</dbReference>
<evidence type="ECO:0000313" key="8">
    <source>
        <dbReference type="Proteomes" id="UP000284322"/>
    </source>
</evidence>
<keyword evidence="3 4" id="KW-0687">Ribonucleoprotein</keyword>
<feature type="domain" description="Large ribosomal subunit protein bL12 oligomerization" evidence="6">
    <location>
        <begin position="4"/>
        <end position="50"/>
    </location>
</feature>
<name>A0A419R1Z8_9SPHN</name>
<evidence type="ECO:0000256" key="3">
    <source>
        <dbReference type="ARBA" id="ARBA00023274"/>
    </source>
</evidence>
<keyword evidence="2 4" id="KW-0689">Ribosomal protein</keyword>
<dbReference type="InterPro" id="IPR000206">
    <property type="entry name" value="Ribosomal_bL12"/>
</dbReference>
<keyword evidence="8" id="KW-1185">Reference proteome</keyword>
<evidence type="ECO:0000256" key="2">
    <source>
        <dbReference type="ARBA" id="ARBA00022980"/>
    </source>
</evidence>
<dbReference type="Gene3D" id="3.30.1390.10">
    <property type="match status" value="1"/>
</dbReference>
<dbReference type="GO" id="GO:0003735">
    <property type="term" value="F:structural constituent of ribosome"/>
    <property type="evidence" value="ECO:0007669"/>
    <property type="project" value="InterPro"/>
</dbReference>
<dbReference type="SUPFAM" id="SSF48300">
    <property type="entry name" value="Ribosomal protein L7/12, oligomerisation (N-terminal) domain"/>
    <property type="match status" value="1"/>
</dbReference>
<dbReference type="GO" id="GO:1990904">
    <property type="term" value="C:ribonucleoprotein complex"/>
    <property type="evidence" value="ECO:0007669"/>
    <property type="project" value="UniProtKB-KW"/>
</dbReference>
<accession>A0A419R1Z8</accession>
<dbReference type="InterPro" id="IPR036235">
    <property type="entry name" value="Ribosomal_bL12_oligo_N_sf"/>
</dbReference>
<comment type="function">
    <text evidence="4">Forms part of the ribosomal stalk which helps the ribosome interact with GTP-bound translation factors. Is thus essential for accurate translation.</text>
</comment>
<dbReference type="GO" id="GO:0005840">
    <property type="term" value="C:ribosome"/>
    <property type="evidence" value="ECO:0007669"/>
    <property type="project" value="UniProtKB-KW"/>
</dbReference>
<dbReference type="GO" id="GO:0006412">
    <property type="term" value="P:translation"/>
    <property type="evidence" value="ECO:0007669"/>
    <property type="project" value="UniProtKB-UniRule"/>
</dbReference>
<comment type="caution">
    <text evidence="7">The sequence shown here is derived from an EMBL/GenBank/DDBJ whole genome shotgun (WGS) entry which is preliminary data.</text>
</comment>
<dbReference type="Proteomes" id="UP000284322">
    <property type="component" value="Unassembled WGS sequence"/>
</dbReference>
<dbReference type="Gene3D" id="1.20.5.710">
    <property type="entry name" value="Single helix bin"/>
    <property type="match status" value="1"/>
</dbReference>
<protein>
    <recommendedName>
        <fullName evidence="4">Large ribosomal subunit protein bL12</fullName>
    </recommendedName>
</protein>
<evidence type="ECO:0000256" key="1">
    <source>
        <dbReference type="ARBA" id="ARBA00007197"/>
    </source>
</evidence>
<dbReference type="FunFam" id="3.30.1390.10:FF:000001">
    <property type="entry name" value="50S ribosomal protein L7/L12"/>
    <property type="match status" value="1"/>
</dbReference>
<evidence type="ECO:0000256" key="4">
    <source>
        <dbReference type="HAMAP-Rule" id="MF_00368"/>
    </source>
</evidence>
<dbReference type="PANTHER" id="PTHR45987:SF4">
    <property type="entry name" value="LARGE RIBOSOMAL SUBUNIT PROTEIN BL12M"/>
    <property type="match status" value="1"/>
</dbReference>
<sequence>MADIAKLVEELSKLTVLEAAELAKALEEEWGVSAAAAVAVAAPGGAGDAAAAAEEKDEFDVILTGDGGKKIQVIKEVRAITGLGLTEAKALVEGAPKALKEGVNKAEAEDIKGKIEAAGGTVELK</sequence>
<dbReference type="Pfam" id="PF00542">
    <property type="entry name" value="Ribosomal_L12"/>
    <property type="match status" value="1"/>
</dbReference>
<dbReference type="GO" id="GO:0003729">
    <property type="term" value="F:mRNA binding"/>
    <property type="evidence" value="ECO:0007669"/>
    <property type="project" value="TreeGrafter"/>
</dbReference>
<organism evidence="7 8">
    <name type="scientific">Tsuneonella suprasediminis</name>
    <dbReference type="NCBI Taxonomy" id="2306996"/>
    <lineage>
        <taxon>Bacteria</taxon>
        <taxon>Pseudomonadati</taxon>
        <taxon>Pseudomonadota</taxon>
        <taxon>Alphaproteobacteria</taxon>
        <taxon>Sphingomonadales</taxon>
        <taxon>Erythrobacteraceae</taxon>
        <taxon>Tsuneonella</taxon>
    </lineage>
</organism>
<feature type="domain" description="Large ribosomal subunit protein bL12 C-terminal" evidence="5">
    <location>
        <begin position="59"/>
        <end position="125"/>
    </location>
</feature>